<feature type="compositionally biased region" description="Basic residues" evidence="1">
    <location>
        <begin position="205"/>
        <end position="215"/>
    </location>
</feature>
<comment type="caution">
    <text evidence="2">The sequence shown here is derived from an EMBL/GenBank/DDBJ whole genome shotgun (WGS) entry which is preliminary data.</text>
</comment>
<organism evidence="2 3">
    <name type="scientific">Portunus trituberculatus</name>
    <name type="common">Swimming crab</name>
    <name type="synonym">Neptunus trituberculatus</name>
    <dbReference type="NCBI Taxonomy" id="210409"/>
    <lineage>
        <taxon>Eukaryota</taxon>
        <taxon>Metazoa</taxon>
        <taxon>Ecdysozoa</taxon>
        <taxon>Arthropoda</taxon>
        <taxon>Crustacea</taxon>
        <taxon>Multicrustacea</taxon>
        <taxon>Malacostraca</taxon>
        <taxon>Eumalacostraca</taxon>
        <taxon>Eucarida</taxon>
        <taxon>Decapoda</taxon>
        <taxon>Pleocyemata</taxon>
        <taxon>Brachyura</taxon>
        <taxon>Eubrachyura</taxon>
        <taxon>Portunoidea</taxon>
        <taxon>Portunidae</taxon>
        <taxon>Portuninae</taxon>
        <taxon>Portunus</taxon>
    </lineage>
</organism>
<protein>
    <submittedName>
        <fullName evidence="2">Uncharacterized protein</fullName>
    </submittedName>
</protein>
<gene>
    <name evidence="2" type="ORF">E2C01_064638</name>
</gene>
<proteinExistence type="predicted"/>
<evidence type="ECO:0000256" key="1">
    <source>
        <dbReference type="SAM" id="MobiDB-lite"/>
    </source>
</evidence>
<evidence type="ECO:0000313" key="3">
    <source>
        <dbReference type="Proteomes" id="UP000324222"/>
    </source>
</evidence>
<name>A0A5B7HCD2_PORTR</name>
<reference evidence="2 3" key="1">
    <citation type="submission" date="2019-05" db="EMBL/GenBank/DDBJ databases">
        <title>Another draft genome of Portunus trituberculatus and its Hox gene families provides insights of decapod evolution.</title>
        <authorList>
            <person name="Jeong J.-H."/>
            <person name="Song I."/>
            <person name="Kim S."/>
            <person name="Choi T."/>
            <person name="Kim D."/>
            <person name="Ryu S."/>
            <person name="Kim W."/>
        </authorList>
    </citation>
    <scope>NUCLEOTIDE SEQUENCE [LARGE SCALE GENOMIC DNA]</scope>
    <source>
        <tissue evidence="2">Muscle</tissue>
    </source>
</reference>
<evidence type="ECO:0000313" key="2">
    <source>
        <dbReference type="EMBL" id="MPC70391.1"/>
    </source>
</evidence>
<dbReference type="AlphaFoldDB" id="A0A5B7HCD2"/>
<keyword evidence="3" id="KW-1185">Reference proteome</keyword>
<dbReference type="EMBL" id="VSRR010031042">
    <property type="protein sequence ID" value="MPC70391.1"/>
    <property type="molecule type" value="Genomic_DNA"/>
</dbReference>
<accession>A0A5B7HCD2</accession>
<dbReference type="Proteomes" id="UP000324222">
    <property type="component" value="Unassembled WGS sequence"/>
</dbReference>
<feature type="region of interest" description="Disordered" evidence="1">
    <location>
        <begin position="188"/>
        <end position="231"/>
    </location>
</feature>
<sequence>MTGKHDATYSSSSPTLSLCLLPHCRPRIAIPSAQFYLSPCRSCLSGTFATSLPPTHASITGLLVNPCPYYIHHFTLTQPASLHHSPFHLYSLLPHYPPHRLLHTPSANVFLSNSPIAATAATAAAAATHVNISERRHQICFRRSALGEPYWCPAPDAREARPWAPPTIYVAGELINNFQLETQEEIGRAQGLGEKGGRRPNGGQGRKRKRRRRRRGMDDKVEEFSGGFVSL</sequence>